<dbReference type="Gene3D" id="3.40.1170.10">
    <property type="entry name" value="DNA repair protein MutS, domain I"/>
    <property type="match status" value="1"/>
</dbReference>
<evidence type="ECO:0000256" key="4">
    <source>
        <dbReference type="ARBA" id="ARBA00022840"/>
    </source>
</evidence>
<evidence type="ECO:0000256" key="5">
    <source>
        <dbReference type="ARBA" id="ARBA00023125"/>
    </source>
</evidence>
<evidence type="ECO:0000256" key="3">
    <source>
        <dbReference type="ARBA" id="ARBA00022763"/>
    </source>
</evidence>
<dbReference type="Pfam" id="PF05190">
    <property type="entry name" value="MutS_IV"/>
    <property type="match status" value="1"/>
</dbReference>
<keyword evidence="5 8" id="KW-0238">DNA-binding</keyword>
<dbReference type="EMBL" id="OZ022405">
    <property type="protein sequence ID" value="CAK9436232.1"/>
    <property type="molecule type" value="Genomic_DNA"/>
</dbReference>
<evidence type="ECO:0000256" key="2">
    <source>
        <dbReference type="ARBA" id="ARBA00022741"/>
    </source>
</evidence>
<reference evidence="12 13" key="1">
    <citation type="submission" date="2024-03" db="EMBL/GenBank/DDBJ databases">
        <authorList>
            <person name="Brejova B."/>
        </authorList>
    </citation>
    <scope>NUCLEOTIDE SEQUENCE [LARGE SCALE GENOMIC DNA]</scope>
    <source>
        <strain evidence="12 13">CBS 14171</strain>
    </source>
</reference>
<evidence type="ECO:0000256" key="1">
    <source>
        <dbReference type="ARBA" id="ARBA00006271"/>
    </source>
</evidence>
<comment type="subunit">
    <text evidence="7">Heterodimer consisting of MSH2-MSH3 (MutS beta). Forms a ternary complex with MutL alpha (MLH1-PMS1).</text>
</comment>
<dbReference type="NCBIfam" id="NF003810">
    <property type="entry name" value="PRK05399.1"/>
    <property type="match status" value="1"/>
</dbReference>
<dbReference type="Gene3D" id="3.30.420.110">
    <property type="entry name" value="MutS, connector domain"/>
    <property type="match status" value="1"/>
</dbReference>
<evidence type="ECO:0000313" key="13">
    <source>
        <dbReference type="Proteomes" id="UP001497383"/>
    </source>
</evidence>
<evidence type="ECO:0000256" key="7">
    <source>
        <dbReference type="ARBA" id="ARBA00025902"/>
    </source>
</evidence>
<dbReference type="Gene3D" id="1.10.1420.10">
    <property type="match status" value="2"/>
</dbReference>
<dbReference type="SUPFAM" id="SSF52540">
    <property type="entry name" value="P-loop containing nucleoside triphosphate hydrolases"/>
    <property type="match status" value="1"/>
</dbReference>
<dbReference type="InterPro" id="IPR007860">
    <property type="entry name" value="DNA_mmatch_repair_MutS_con_dom"/>
</dbReference>
<dbReference type="PANTHER" id="PTHR11361:SF148">
    <property type="entry name" value="DNA MISMATCH REPAIR PROTEIN MSH6"/>
    <property type="match status" value="1"/>
</dbReference>
<comment type="similarity">
    <text evidence="1 8 9">Belongs to the DNA mismatch repair MutS family.</text>
</comment>
<dbReference type="PIRSF" id="PIRSF037677">
    <property type="entry name" value="DNA_mis_repair_Msh6"/>
    <property type="match status" value="1"/>
</dbReference>
<dbReference type="Gene3D" id="3.40.50.300">
    <property type="entry name" value="P-loop containing nucleotide triphosphate hydrolases"/>
    <property type="match status" value="1"/>
</dbReference>
<dbReference type="Pfam" id="PF00488">
    <property type="entry name" value="MutS_V"/>
    <property type="match status" value="1"/>
</dbReference>
<dbReference type="SUPFAM" id="SSF53150">
    <property type="entry name" value="DNA repair protein MutS, domain II"/>
    <property type="match status" value="1"/>
</dbReference>
<keyword evidence="3 8" id="KW-0227">DNA damage</keyword>
<evidence type="ECO:0000256" key="8">
    <source>
        <dbReference type="PIRNR" id="PIRNR037677"/>
    </source>
</evidence>
<feature type="compositionally biased region" description="Low complexity" evidence="10">
    <location>
        <begin position="267"/>
        <end position="281"/>
    </location>
</feature>
<evidence type="ECO:0000313" key="12">
    <source>
        <dbReference type="EMBL" id="CAK9436232.1"/>
    </source>
</evidence>
<evidence type="ECO:0000256" key="9">
    <source>
        <dbReference type="RuleBase" id="RU003756"/>
    </source>
</evidence>
<dbReference type="Proteomes" id="UP001497383">
    <property type="component" value="Chromosome 1"/>
</dbReference>
<dbReference type="Pfam" id="PF05192">
    <property type="entry name" value="MutS_III"/>
    <property type="match status" value="1"/>
</dbReference>
<dbReference type="PANTHER" id="PTHR11361">
    <property type="entry name" value="DNA MISMATCH REPAIR PROTEIN MUTS FAMILY MEMBER"/>
    <property type="match status" value="1"/>
</dbReference>
<dbReference type="InterPro" id="IPR027417">
    <property type="entry name" value="P-loop_NTPase"/>
</dbReference>
<feature type="compositionally biased region" description="Polar residues" evidence="10">
    <location>
        <begin position="1"/>
        <end position="17"/>
    </location>
</feature>
<keyword evidence="2 8" id="KW-0547">Nucleotide-binding</keyword>
<keyword evidence="4 8" id="KW-0067">ATP-binding</keyword>
<dbReference type="InterPro" id="IPR036678">
    <property type="entry name" value="MutS_con_dom_sf"/>
</dbReference>
<dbReference type="Pfam" id="PF05188">
    <property type="entry name" value="MutS_II"/>
    <property type="match status" value="1"/>
</dbReference>
<keyword evidence="13" id="KW-1185">Reference proteome</keyword>
<dbReference type="InterPro" id="IPR000432">
    <property type="entry name" value="DNA_mismatch_repair_MutS_C"/>
</dbReference>
<feature type="domain" description="DNA mismatch repair proteins mutS family" evidence="11">
    <location>
        <begin position="1091"/>
        <end position="1107"/>
    </location>
</feature>
<dbReference type="InterPro" id="IPR016151">
    <property type="entry name" value="DNA_mismatch_repair_MutS_N"/>
</dbReference>
<protein>
    <recommendedName>
        <fullName evidence="8">DNA mismatch repair protein</fullName>
    </recommendedName>
</protein>
<sequence>MATSATPKRAVSASQRQKSSDGRKKQQQSSLMSFFKPVAANNQPSHQDVTVKLQEQKRGNVPFSSPLGARSSSFQSKLTSDKEMDTSMNEGSGSGSEPDHSYSSSMTSPQEPSPEKFKSAARATNGRDTDAVENTPLKEKTSNLNSSPLLSRRSSKKVNYAESDADDDEDDEDQVVSGTRKRRRRKIGPSESDDNDEVDFKPQDSSSAEDGDDDDDNDDNMSDFVVDDDQGSEPDDDDADDKDIIVKPKRKKMKPAKVLVNEKLPESSSSGGSSRSTSQISEKFSASSSYDAMTDYKPKQSFSSKPLTPAKRNFAKENEERYQWLVNIKDAEKRTPDHPEYDPRTLYIPQSAWSKFTAFEKQYWEIKSQMWDTVVFFKKGKFYELYENDAMIASTKFDLKIAGGGRANMKLAGIPEMSFEYWAKEFISHGYRVAKVDQKESMLAKEMRNGSAGGGGGIKEEKIIKRELTGVLTAGTLTNLDMITDDMSTYCLSIKESHLVDGGKIFGVAFVDTATSEVNLIELIDDAECTKLDTLITQVKPKEVICEKGNLCAIATKILKFSAHSNHQIWNQLNPITEFWDAELAFEHLVKSKYYEAKDLDDVSCYPPVLLQFKENHQVAFNAFGGLLSYLKSLKIDNGVMSIGNIKQYQISMNESKHMILDGVSLNNLEILSNNYDGGDQGTLFKLVNQATTPFGKRHLKKWILHPLMNIDEINARYDSIDYLMGDGEELKSILNASLSNIPDLERLIARVHGKTLRFRDFLRVVESFENIAKFSTQLAEFANVECGVLYKYLKAFPRDMSCHIGEWEDAFNREEAKLDIIIPAKGTDAKFDESQAVIDDIEAQLHQHLKEYKRTYKSQEIQFRDSGKEIFLIEMPTRVATKVPKTWETMGATSKVKRYWSPEVKRLARKLMEQKETHKSVCDTLKLRMYDKFNVHHKTWMDAITSIANIDCILALTKVSETIGYPSCRPEFIESDRGVVDFKELRHPCFVGTKEFIPNDIKLGGGDEPSFGLLTGANAAGKSTVMRTTSLAVILCQIGCYIPAESAKLTPVDKIMTRLGANDNIMQGKSTFFVELSETKKILSNATPKSLVILDELGRGGSSSDGFAVAESVLHHLATHIQSIGFFATHYNSLGAAFKTHPQIKPLRMAIVVDQKSREITFLYKLENGTAPGSFGMNVALMCGIAKDIVENAEIAAMKFEKVSNLKNTISKSEQDGLSLGLESDCVWYGDDRIQSMEKDIVKYDDSVKKSALANIYAMIDCL</sequence>
<evidence type="ECO:0000256" key="10">
    <source>
        <dbReference type="SAM" id="MobiDB-lite"/>
    </source>
</evidence>
<comment type="function">
    <text evidence="6">Component of the post-replicative DNA mismatch repair system (MMR). Heterodimerizes with MSH2 to form MutS beta, which binds to DNA mismatches thereby initiating DNA repair. MSH3 provides substrate-binding and substrate specificity to the complex. When bound, the MutS beta heterodimer bends the DNA helix and shields approximately 20 base pairs. Acts mainly to repair insertion-deletion loops (IDLs) from 2 to 13 nucleotides in size, but can also repair base-base and single insertion-deletion mismatches that occur during replication. After mismatch binding, forms a ternary complex with the MutL alpha heterodimer, which is thought to be responsible for directing the downstream MMR events, including strand discrimination, excision, and resynthesis. ATP binding and hydrolysis play a pivotal role in mismatch repair functions.</text>
</comment>
<dbReference type="InterPro" id="IPR036187">
    <property type="entry name" value="DNA_mismatch_repair_MutS_sf"/>
</dbReference>
<dbReference type="InterPro" id="IPR045076">
    <property type="entry name" value="MutS"/>
</dbReference>
<feature type="compositionally biased region" description="Acidic residues" evidence="10">
    <location>
        <begin position="207"/>
        <end position="241"/>
    </location>
</feature>
<evidence type="ECO:0000256" key="6">
    <source>
        <dbReference type="ARBA" id="ARBA00025373"/>
    </source>
</evidence>
<dbReference type="InterPro" id="IPR007696">
    <property type="entry name" value="DNA_mismatch_repair_MutS_core"/>
</dbReference>
<feature type="compositionally biased region" description="Polar residues" evidence="10">
    <location>
        <begin position="101"/>
        <end position="110"/>
    </location>
</feature>
<evidence type="ECO:0000259" key="11">
    <source>
        <dbReference type="PROSITE" id="PS00486"/>
    </source>
</evidence>
<dbReference type="RefSeq" id="XP_066827728.1">
    <property type="nucleotide sequence ID" value="XM_066976749.1"/>
</dbReference>
<dbReference type="InterPro" id="IPR017261">
    <property type="entry name" value="DNA_mismatch_repair_MutS/MSH"/>
</dbReference>
<dbReference type="SUPFAM" id="SSF55271">
    <property type="entry name" value="DNA repair protein MutS, domain I"/>
    <property type="match status" value="1"/>
</dbReference>
<keyword evidence="8 9" id="KW-0234">DNA repair</keyword>
<dbReference type="GeneID" id="92205986"/>
<accession>A0ABP0ZEI9</accession>
<feature type="compositionally biased region" description="Low complexity" evidence="10">
    <location>
        <begin position="142"/>
        <end position="152"/>
    </location>
</feature>
<feature type="compositionally biased region" description="Basic and acidic residues" evidence="10">
    <location>
        <begin position="125"/>
        <end position="141"/>
    </location>
</feature>
<dbReference type="SUPFAM" id="SSF48334">
    <property type="entry name" value="DNA repair protein MutS, domain III"/>
    <property type="match status" value="1"/>
</dbReference>
<dbReference type="InterPro" id="IPR007695">
    <property type="entry name" value="DNA_mismatch_repair_MutS-lik_N"/>
</dbReference>
<dbReference type="PROSITE" id="PS00486">
    <property type="entry name" value="DNA_MISMATCH_REPAIR_2"/>
    <property type="match status" value="1"/>
</dbReference>
<dbReference type="SMART" id="SM00534">
    <property type="entry name" value="MUTSac"/>
    <property type="match status" value="1"/>
</dbReference>
<dbReference type="Pfam" id="PF01624">
    <property type="entry name" value="MutS_I"/>
    <property type="match status" value="1"/>
</dbReference>
<gene>
    <name evidence="12" type="ORF">LODBEIA_P07900</name>
</gene>
<name>A0ABP0ZEI9_9ASCO</name>
<feature type="region of interest" description="Disordered" evidence="10">
    <location>
        <begin position="1"/>
        <end position="284"/>
    </location>
</feature>
<proteinExistence type="inferred from homology"/>
<organism evidence="12 13">
    <name type="scientific">Lodderomyces beijingensis</name>
    <dbReference type="NCBI Taxonomy" id="1775926"/>
    <lineage>
        <taxon>Eukaryota</taxon>
        <taxon>Fungi</taxon>
        <taxon>Dikarya</taxon>
        <taxon>Ascomycota</taxon>
        <taxon>Saccharomycotina</taxon>
        <taxon>Pichiomycetes</taxon>
        <taxon>Debaryomycetaceae</taxon>
        <taxon>Candida/Lodderomyces clade</taxon>
        <taxon>Lodderomyces</taxon>
    </lineage>
</organism>
<dbReference type="SMART" id="SM00533">
    <property type="entry name" value="MUTSd"/>
    <property type="match status" value="1"/>
</dbReference>
<feature type="compositionally biased region" description="Acidic residues" evidence="10">
    <location>
        <begin position="163"/>
        <end position="174"/>
    </location>
</feature>
<dbReference type="InterPro" id="IPR007861">
    <property type="entry name" value="DNA_mismatch_repair_MutS_clamp"/>
</dbReference>